<keyword evidence="5" id="KW-1185">Reference proteome</keyword>
<feature type="compositionally biased region" description="Basic and acidic residues" evidence="2">
    <location>
        <begin position="443"/>
        <end position="458"/>
    </location>
</feature>
<feature type="compositionally biased region" description="Basic residues" evidence="2">
    <location>
        <begin position="513"/>
        <end position="526"/>
    </location>
</feature>
<feature type="region of interest" description="Disordered" evidence="2">
    <location>
        <begin position="247"/>
        <end position="610"/>
    </location>
</feature>
<sequence length="610" mass="65210">MSHFNGTLYCVHRYFFSRDSVYFSTRFAQLGIRDHEALSTIISIGDIKRNDFEALLSVLFYVSFVRSQNFEAHELTYEQWKSVLHLSTRWGFASLRELTLKSIKPPTSHDQFVLARTYSINHWVLPALTSLCERTLSLSLDEARQMKMEDVILVATVREEIRGGAVRVNAVEIPGHVAKIQQANLEAKADLEARAETEANANEAEEKAKLVTAAQAKAEADAKAKLKAEAKARRKAEFMAKREAKAKAEAGAKEKEAGASADVPDEAKSETAVATTDKHVNTNATDASNASEAATTVPNSPGDKSADFAPVSSEAESKQAHKTTPEEVVPSSEPNKDSVPASTVPPAPTKATPAPSVSENGPAPERDAPVAKERTPTSEPAASAPSKPNSEPEAPNAPDADAKKASEAPAQTESPLAAQGGGEKPDGAATEPALQPSQTGEAVGEKPAAKGDDAKPEGPVKPALCPDHFHEASAAPTMSASSPRTSVDEALLPSLEKEDDDEASRAWFQLSKNQRKRLRDKARKQARMSAENQLRPPSRTTSNSVDNSVVQEHKPVTSAASIGTLAGGRDGPVDVKTESGGDDDAPVIVEKPDAVATPVEMAVDDDEWDW</sequence>
<feature type="domain" description="BTB" evidence="3">
    <location>
        <begin position="1"/>
        <end position="60"/>
    </location>
</feature>
<feature type="compositionally biased region" description="Basic and acidic residues" evidence="2">
    <location>
        <begin position="364"/>
        <end position="376"/>
    </location>
</feature>
<feature type="compositionally biased region" description="Low complexity" evidence="2">
    <location>
        <begin position="472"/>
        <end position="485"/>
    </location>
</feature>
<proteinExistence type="predicted"/>
<evidence type="ECO:0000259" key="3">
    <source>
        <dbReference type="PROSITE" id="PS50097"/>
    </source>
</evidence>
<evidence type="ECO:0000313" key="4">
    <source>
        <dbReference type="EMBL" id="KAH8996889.1"/>
    </source>
</evidence>
<name>A0AAD4LQQ4_9AGAM</name>
<gene>
    <name evidence="4" type="ORF">EDB92DRAFT_1942502</name>
</gene>
<dbReference type="Proteomes" id="UP001201163">
    <property type="component" value="Unassembled WGS sequence"/>
</dbReference>
<dbReference type="AlphaFoldDB" id="A0AAD4LQQ4"/>
<dbReference type="InterPro" id="IPR000210">
    <property type="entry name" value="BTB/POZ_dom"/>
</dbReference>
<protein>
    <recommendedName>
        <fullName evidence="3">BTB domain-containing protein</fullName>
    </recommendedName>
</protein>
<feature type="compositionally biased region" description="Polar residues" evidence="2">
    <location>
        <begin position="281"/>
        <end position="299"/>
    </location>
</feature>
<evidence type="ECO:0000313" key="5">
    <source>
        <dbReference type="Proteomes" id="UP001201163"/>
    </source>
</evidence>
<evidence type="ECO:0000256" key="1">
    <source>
        <dbReference type="SAM" id="Coils"/>
    </source>
</evidence>
<keyword evidence="1" id="KW-0175">Coiled coil</keyword>
<dbReference type="PROSITE" id="PS50097">
    <property type="entry name" value="BTB"/>
    <property type="match status" value="1"/>
</dbReference>
<feature type="coiled-coil region" evidence="1">
    <location>
        <begin position="187"/>
        <end position="233"/>
    </location>
</feature>
<accession>A0AAD4LQQ4</accession>
<feature type="compositionally biased region" description="Low complexity" evidence="2">
    <location>
        <begin position="388"/>
        <end position="399"/>
    </location>
</feature>
<dbReference type="EMBL" id="JAKELL010000008">
    <property type="protein sequence ID" value="KAH8996889.1"/>
    <property type="molecule type" value="Genomic_DNA"/>
</dbReference>
<organism evidence="4 5">
    <name type="scientific">Lactarius akahatsu</name>
    <dbReference type="NCBI Taxonomy" id="416441"/>
    <lineage>
        <taxon>Eukaryota</taxon>
        <taxon>Fungi</taxon>
        <taxon>Dikarya</taxon>
        <taxon>Basidiomycota</taxon>
        <taxon>Agaricomycotina</taxon>
        <taxon>Agaricomycetes</taxon>
        <taxon>Russulales</taxon>
        <taxon>Russulaceae</taxon>
        <taxon>Lactarius</taxon>
    </lineage>
</organism>
<feature type="compositionally biased region" description="Basic and acidic residues" evidence="2">
    <location>
        <begin position="247"/>
        <end position="257"/>
    </location>
</feature>
<feature type="compositionally biased region" description="Basic and acidic residues" evidence="2">
    <location>
        <begin position="315"/>
        <end position="325"/>
    </location>
</feature>
<comment type="caution">
    <text evidence="4">The sequence shown here is derived from an EMBL/GenBank/DDBJ whole genome shotgun (WGS) entry which is preliminary data.</text>
</comment>
<reference evidence="4" key="1">
    <citation type="submission" date="2022-01" db="EMBL/GenBank/DDBJ databases">
        <title>Comparative genomics reveals a dynamic genome evolution in the ectomycorrhizal milk-cap (Lactarius) mushrooms.</title>
        <authorList>
            <consortium name="DOE Joint Genome Institute"/>
            <person name="Lebreton A."/>
            <person name="Tang N."/>
            <person name="Kuo A."/>
            <person name="LaButti K."/>
            <person name="Drula E."/>
            <person name="Barry K."/>
            <person name="Clum A."/>
            <person name="Lipzen A."/>
            <person name="Mousain D."/>
            <person name="Ng V."/>
            <person name="Wang R."/>
            <person name="Wang X."/>
            <person name="Dai Y."/>
            <person name="Henrissat B."/>
            <person name="Grigoriev I.V."/>
            <person name="Guerin-Laguette A."/>
            <person name="Yu F."/>
            <person name="Martin F.M."/>
        </authorList>
    </citation>
    <scope>NUCLEOTIDE SEQUENCE</scope>
    <source>
        <strain evidence="4">QP</strain>
    </source>
</reference>
<evidence type="ECO:0000256" key="2">
    <source>
        <dbReference type="SAM" id="MobiDB-lite"/>
    </source>
</evidence>
<feature type="compositionally biased region" description="Low complexity" evidence="2">
    <location>
        <begin position="349"/>
        <end position="358"/>
    </location>
</feature>
<feature type="compositionally biased region" description="Polar residues" evidence="2">
    <location>
        <begin position="538"/>
        <end position="550"/>
    </location>
</feature>